<feature type="compositionally biased region" description="Low complexity" evidence="14">
    <location>
        <begin position="509"/>
        <end position="525"/>
    </location>
</feature>
<evidence type="ECO:0000256" key="7">
    <source>
        <dbReference type="ARBA" id="ARBA00022824"/>
    </source>
</evidence>
<comment type="caution">
    <text evidence="16">The sequence shown here is derived from an EMBL/GenBank/DDBJ whole genome shotgun (WGS) entry which is preliminary data.</text>
</comment>
<evidence type="ECO:0000313" key="17">
    <source>
        <dbReference type="Proteomes" id="UP000466442"/>
    </source>
</evidence>
<proteinExistence type="predicted"/>
<evidence type="ECO:0000256" key="13">
    <source>
        <dbReference type="SAM" id="Coils"/>
    </source>
</evidence>
<dbReference type="Proteomes" id="UP000466442">
    <property type="component" value="Unassembled WGS sequence"/>
</dbReference>
<evidence type="ECO:0000256" key="11">
    <source>
        <dbReference type="ARBA" id="ARBA00023242"/>
    </source>
</evidence>
<protein>
    <recommendedName>
        <fullName evidence="4">Macoilin</fullName>
    </recommendedName>
    <alternativeName>
        <fullName evidence="12">Transmembrane protein 57</fullName>
    </alternativeName>
</protein>
<dbReference type="Pfam" id="PF09726">
    <property type="entry name" value="Macoilin"/>
    <property type="match status" value="1"/>
</dbReference>
<dbReference type="PANTHER" id="PTHR47464">
    <property type="entry name" value="MACOILIN"/>
    <property type="match status" value="1"/>
</dbReference>
<dbReference type="Gene3D" id="1.10.287.1490">
    <property type="match status" value="1"/>
</dbReference>
<evidence type="ECO:0000256" key="8">
    <source>
        <dbReference type="ARBA" id="ARBA00022989"/>
    </source>
</evidence>
<dbReference type="EMBL" id="WIXP02000003">
    <property type="protein sequence ID" value="KAF6213822.1"/>
    <property type="molecule type" value="Genomic_DNA"/>
</dbReference>
<evidence type="ECO:0000256" key="12">
    <source>
        <dbReference type="ARBA" id="ARBA00031129"/>
    </source>
</evidence>
<reference evidence="16" key="1">
    <citation type="journal article" date="2021" name="Mol. Ecol. Resour.">
        <title>Apolygus lucorum genome provides insights into omnivorousness and mesophyll feeding.</title>
        <authorList>
            <person name="Liu Y."/>
            <person name="Liu H."/>
            <person name="Wang H."/>
            <person name="Huang T."/>
            <person name="Liu B."/>
            <person name="Yang B."/>
            <person name="Yin L."/>
            <person name="Li B."/>
            <person name="Zhang Y."/>
            <person name="Zhang S."/>
            <person name="Jiang F."/>
            <person name="Zhang X."/>
            <person name="Ren Y."/>
            <person name="Wang B."/>
            <person name="Wang S."/>
            <person name="Lu Y."/>
            <person name="Wu K."/>
            <person name="Fan W."/>
            <person name="Wang G."/>
        </authorList>
    </citation>
    <scope>NUCLEOTIDE SEQUENCE</scope>
    <source>
        <strain evidence="16">12Hb</strain>
    </source>
</reference>
<dbReference type="OrthoDB" id="10071111at2759"/>
<dbReference type="GO" id="GO:0031965">
    <property type="term" value="C:nuclear membrane"/>
    <property type="evidence" value="ECO:0007669"/>
    <property type="project" value="UniProtKB-SubCell"/>
</dbReference>
<evidence type="ECO:0000256" key="9">
    <source>
        <dbReference type="ARBA" id="ARBA00023136"/>
    </source>
</evidence>
<sequence length="932" mass="105606">MYGSTPYRYYKHPKCRKNSDDLDLLYDYGLIVLNKGHLKAQHFAPKMTSEGLMTVYMELLRKQTVCLYIGFGTFRFKFANDVPESSIEDIQKSDVLRHGWKTSLDYLSCYWKIYNGSNHSYNYTEECSWFCTERFPHRHEFYEGRGDSGGPVTCDNIYAGIVSQIHSTTGSNRGVIGRAMSTAFYSEFNSIEYRKSFEKIRPPTTAAHVYRDLRPFKGLLFAVVLISIGDIENMKRRNGEIPKLRRPIKRSKITDGIYGSTLVYLKFFMLWALVLLADFLLEFRFEFLWPFWLLLRSVYDSYKYQGLAFSVFFVSIALTSDMICYFFIPVQWLFFAASTYVWVQYVWHTEKGICFPTVVLWLLFAYMEAAVRLKDLRHMPFHLDLCRPFAAHCIGYPVVTLGFGFKSYVSFRIRQRRQREVRKENGFYMNLLSQALPIEAVQSPTTSPSEKTKGESNGVGHHGPPSSKGSHRKSLDKGNNDMYTNGSVHQDIELSEKMKSLNGNAVRASKSSHNNSNSSNVSCSSNGGGGFRMLCFRSSRPATAETPPPTEEETVSPEAPPPTPSSTKTSTHSSGGGKGKGKGGGGGSSVFRKGRNKDNSQAASHQASTDPPVQPTQEYCQRLEGEVKRLKSDLQSWKANESELKSQLSSVTTAEKSARAELATLRHHHDDLQSKVQSLMSCRSADQKSISSLEKRLSEERKLRSSAESALAQERKANKTAQLQVQHVQQMQKASLAVGGPTSSTPLPDLRNLGQNGECCHESCRQRRRELDNEVKNLRRDLKDKEGKCATADRELQNLMQYKETQTGAEMLLRTVSLLQDKTSHLENSLSAETRIKLDLFSALGEAKRHLEIRDSVIRNQEREIEELKANILHLDLLSFDKWCQWEAVMSPTLLIAAPLVLISTPTPRYTLPSHPVSFLRHSHTLEKNYSS</sequence>
<feature type="transmembrane region" description="Helical" evidence="15">
    <location>
        <begin position="385"/>
        <end position="405"/>
    </location>
</feature>
<evidence type="ECO:0000256" key="15">
    <source>
        <dbReference type="SAM" id="Phobius"/>
    </source>
</evidence>
<organism evidence="16 17">
    <name type="scientific">Apolygus lucorum</name>
    <name type="common">Small green plant bug</name>
    <name type="synonym">Lygocoris lucorum</name>
    <dbReference type="NCBI Taxonomy" id="248454"/>
    <lineage>
        <taxon>Eukaryota</taxon>
        <taxon>Metazoa</taxon>
        <taxon>Ecdysozoa</taxon>
        <taxon>Arthropoda</taxon>
        <taxon>Hexapoda</taxon>
        <taxon>Insecta</taxon>
        <taxon>Pterygota</taxon>
        <taxon>Neoptera</taxon>
        <taxon>Paraneoptera</taxon>
        <taxon>Hemiptera</taxon>
        <taxon>Heteroptera</taxon>
        <taxon>Panheteroptera</taxon>
        <taxon>Cimicomorpha</taxon>
        <taxon>Miridae</taxon>
        <taxon>Mirini</taxon>
        <taxon>Apolygus</taxon>
    </lineage>
</organism>
<keyword evidence="8 15" id="KW-1133">Transmembrane helix</keyword>
<feature type="region of interest" description="Disordered" evidence="14">
    <location>
        <begin position="540"/>
        <end position="616"/>
    </location>
</feature>
<feature type="coiled-coil region" evidence="13">
    <location>
        <begin position="851"/>
        <end position="878"/>
    </location>
</feature>
<feature type="coiled-coil region" evidence="13">
    <location>
        <begin position="620"/>
        <end position="647"/>
    </location>
</feature>
<feature type="coiled-coil region" evidence="13">
    <location>
        <begin position="761"/>
        <end position="795"/>
    </location>
</feature>
<feature type="region of interest" description="Disordered" evidence="14">
    <location>
        <begin position="504"/>
        <end position="528"/>
    </location>
</feature>
<accession>A0A8S9XXL3</accession>
<evidence type="ECO:0000256" key="14">
    <source>
        <dbReference type="SAM" id="MobiDB-lite"/>
    </source>
</evidence>
<keyword evidence="17" id="KW-1185">Reference proteome</keyword>
<evidence type="ECO:0000313" key="16">
    <source>
        <dbReference type="EMBL" id="KAF6213822.1"/>
    </source>
</evidence>
<keyword evidence="11" id="KW-0539">Nucleus</keyword>
<dbReference type="AlphaFoldDB" id="A0A8S9XXL3"/>
<dbReference type="SUPFAM" id="SSF90257">
    <property type="entry name" value="Myosin rod fragments"/>
    <property type="match status" value="1"/>
</dbReference>
<keyword evidence="7" id="KW-0256">Endoplasmic reticulum</keyword>
<dbReference type="InterPro" id="IPR009003">
    <property type="entry name" value="Peptidase_S1_PA"/>
</dbReference>
<evidence type="ECO:0000256" key="6">
    <source>
        <dbReference type="ARBA" id="ARBA00022692"/>
    </source>
</evidence>
<dbReference type="PANTHER" id="PTHR47464:SF2">
    <property type="entry name" value="MACOILIN"/>
    <property type="match status" value="1"/>
</dbReference>
<dbReference type="GO" id="GO:0030867">
    <property type="term" value="C:rough endoplasmic reticulum membrane"/>
    <property type="evidence" value="ECO:0007669"/>
    <property type="project" value="UniProtKB-SubCell"/>
</dbReference>
<comment type="function">
    <text evidence="1">Plays a role in the regulation of neuronal activity.</text>
</comment>
<feature type="compositionally biased region" description="Polar residues" evidence="14">
    <location>
        <begin position="599"/>
        <end position="616"/>
    </location>
</feature>
<keyword evidence="5" id="KW-0597">Phosphoprotein</keyword>
<keyword evidence="9 15" id="KW-0472">Membrane</keyword>
<evidence type="ECO:0000256" key="4">
    <source>
        <dbReference type="ARBA" id="ARBA00021882"/>
    </source>
</evidence>
<keyword evidence="10" id="KW-0325">Glycoprotein</keyword>
<feature type="region of interest" description="Disordered" evidence="14">
    <location>
        <begin position="440"/>
        <end position="486"/>
    </location>
</feature>
<dbReference type="GO" id="GO:0023041">
    <property type="term" value="P:neuronal signal transduction"/>
    <property type="evidence" value="ECO:0007669"/>
    <property type="project" value="InterPro"/>
</dbReference>
<name>A0A8S9XXL3_APOLU</name>
<comment type="subcellular location">
    <subcellularLocation>
        <location evidence="2">Nucleus membrane</location>
        <topology evidence="2">Multi-pass membrane protein</topology>
    </subcellularLocation>
    <subcellularLocation>
        <location evidence="3">Rough endoplasmic reticulum membrane</location>
        <topology evidence="3">Multi-pass membrane protein</topology>
    </subcellularLocation>
</comment>
<evidence type="ECO:0000256" key="5">
    <source>
        <dbReference type="ARBA" id="ARBA00022553"/>
    </source>
</evidence>
<keyword evidence="13" id="KW-0175">Coiled coil</keyword>
<keyword evidence="6 15" id="KW-0812">Transmembrane</keyword>
<evidence type="ECO:0000256" key="3">
    <source>
        <dbReference type="ARBA" id="ARBA00004269"/>
    </source>
</evidence>
<feature type="compositionally biased region" description="Gly residues" evidence="14">
    <location>
        <begin position="574"/>
        <end position="588"/>
    </location>
</feature>
<gene>
    <name evidence="16" type="ORF">GE061_011544</name>
</gene>
<feature type="transmembrane region" description="Helical" evidence="15">
    <location>
        <begin position="353"/>
        <end position="373"/>
    </location>
</feature>
<evidence type="ECO:0000256" key="2">
    <source>
        <dbReference type="ARBA" id="ARBA00004232"/>
    </source>
</evidence>
<dbReference type="SUPFAM" id="SSF50494">
    <property type="entry name" value="Trypsin-like serine proteases"/>
    <property type="match status" value="1"/>
</dbReference>
<evidence type="ECO:0000256" key="1">
    <source>
        <dbReference type="ARBA" id="ARBA00003440"/>
    </source>
</evidence>
<evidence type="ECO:0000256" key="10">
    <source>
        <dbReference type="ARBA" id="ARBA00023180"/>
    </source>
</evidence>
<feature type="transmembrane region" description="Helical" evidence="15">
    <location>
        <begin position="256"/>
        <end position="281"/>
    </location>
</feature>
<dbReference type="InterPro" id="IPR019130">
    <property type="entry name" value="Macoilin"/>
</dbReference>